<evidence type="ECO:0000313" key="2">
    <source>
        <dbReference type="Proteomes" id="UP001152531"/>
    </source>
</evidence>
<accession>A0ACA9YFX9</accession>
<protein>
    <submittedName>
        <fullName evidence="1">Branchpoint-bridging protein</fullName>
    </submittedName>
</protein>
<dbReference type="EMBL" id="CALSDN010000018">
    <property type="protein sequence ID" value="CAH6723668.1"/>
    <property type="molecule type" value="Genomic_DNA"/>
</dbReference>
<name>A0ACA9YFX9_9ASCO</name>
<organism evidence="1 2">
    <name type="scientific">[Candida] jaroonii</name>
    <dbReference type="NCBI Taxonomy" id="467808"/>
    <lineage>
        <taxon>Eukaryota</taxon>
        <taxon>Fungi</taxon>
        <taxon>Dikarya</taxon>
        <taxon>Ascomycota</taxon>
        <taxon>Saccharomycotina</taxon>
        <taxon>Pichiomycetes</taxon>
        <taxon>Debaryomycetaceae</taxon>
        <taxon>Yamadazyma</taxon>
    </lineage>
</organism>
<proteinExistence type="predicted"/>
<reference evidence="1" key="1">
    <citation type="submission" date="2022-06" db="EMBL/GenBank/DDBJ databases">
        <authorList>
            <person name="Legras J.-L."/>
            <person name="Devillers H."/>
            <person name="Grondin C."/>
        </authorList>
    </citation>
    <scope>NUCLEOTIDE SEQUENCE</scope>
    <source>
        <strain evidence="1">CLIB 1444</strain>
    </source>
</reference>
<keyword evidence="2" id="KW-1185">Reference proteome</keyword>
<comment type="caution">
    <text evidence="1">The sequence shown here is derived from an EMBL/GenBank/DDBJ whole genome shotgun (WGS) entry which is preliminary data.</text>
</comment>
<gene>
    <name evidence="1" type="ORF">CLIB1444_18S00716</name>
</gene>
<sequence length="484" mass="53093">MYSRRNLDRQGTRGRQENRYDNYSSPNPVSMKEAVPIGKQTYWSGEPSRYKKVQDQQLDAIIVGHLTSEQIDAYQQYFRIEEVSDLLRRSNNRSIVQLLPSGDSKTNPNLRRDPSPPPKYDNQGNRVNTREIRTKEALEKERGALIESAVRGIKSYNPPYDYQKPIKTTEKLYIPIKDYPDINFVGFLLGPRGTTLRKIEEDSGARLAIRGKGSVKDGRSTNSQSSNGDESAEEDLHVIITADSQQKLAKGIQLTNEIIETLVSSPFGQNELKRNQLKQLAIYNGTLRETKPFDPTKYNGKSSRPQFDITKIVCKICGNVGHLARDCKFKNEEGFNQNTEDVEDTPAWKKPRTGDVLPPWADNTASSGTPPPPSAPVAPPMAMGIPAPPPGLSGPPPGLVPPPSANLPPPNVVPTPPGIPAPPPSIPPPPSNIPAPRASNIPAPPAPPAVKPPPPRPDQIKPPQPPPPPSTTTKKPPPPPQQKD</sequence>
<dbReference type="Proteomes" id="UP001152531">
    <property type="component" value="Unassembled WGS sequence"/>
</dbReference>
<evidence type="ECO:0000313" key="1">
    <source>
        <dbReference type="EMBL" id="CAH6723668.1"/>
    </source>
</evidence>